<accession>A0A917ZZV2</accession>
<dbReference type="PANTHER" id="PTHR33452">
    <property type="entry name" value="OXIDOREDUCTASE CATD-RELATED"/>
    <property type="match status" value="1"/>
</dbReference>
<gene>
    <name evidence="8" type="ORF">GCM10012280_69510</name>
</gene>
<evidence type="ECO:0000256" key="7">
    <source>
        <dbReference type="SAM" id="Phobius"/>
    </source>
</evidence>
<evidence type="ECO:0000256" key="4">
    <source>
        <dbReference type="ARBA" id="ARBA00022692"/>
    </source>
</evidence>
<dbReference type="Pfam" id="PF07681">
    <property type="entry name" value="DoxX"/>
    <property type="match status" value="1"/>
</dbReference>
<organism evidence="8 9">
    <name type="scientific">Wenjunlia tyrosinilytica</name>
    <dbReference type="NCBI Taxonomy" id="1544741"/>
    <lineage>
        <taxon>Bacteria</taxon>
        <taxon>Bacillati</taxon>
        <taxon>Actinomycetota</taxon>
        <taxon>Actinomycetes</taxon>
        <taxon>Kitasatosporales</taxon>
        <taxon>Streptomycetaceae</taxon>
        <taxon>Wenjunlia</taxon>
    </lineage>
</organism>
<dbReference type="RefSeq" id="WP_189135796.1">
    <property type="nucleotide sequence ID" value="NZ_BMMS01000059.1"/>
</dbReference>
<dbReference type="PANTHER" id="PTHR33452:SF1">
    <property type="entry name" value="INNER MEMBRANE PROTEIN YPHA-RELATED"/>
    <property type="match status" value="1"/>
</dbReference>
<proteinExistence type="inferred from homology"/>
<evidence type="ECO:0000256" key="1">
    <source>
        <dbReference type="ARBA" id="ARBA00004651"/>
    </source>
</evidence>
<evidence type="ECO:0000256" key="6">
    <source>
        <dbReference type="ARBA" id="ARBA00023136"/>
    </source>
</evidence>
<evidence type="ECO:0000313" key="8">
    <source>
        <dbReference type="EMBL" id="GGP00534.1"/>
    </source>
</evidence>
<reference evidence="8" key="2">
    <citation type="submission" date="2020-09" db="EMBL/GenBank/DDBJ databases">
        <authorList>
            <person name="Sun Q."/>
            <person name="Zhou Y."/>
        </authorList>
    </citation>
    <scope>NUCLEOTIDE SEQUENCE</scope>
    <source>
        <strain evidence="8">CGMCC 4.7201</strain>
    </source>
</reference>
<feature type="transmembrane region" description="Helical" evidence="7">
    <location>
        <begin position="83"/>
        <end position="108"/>
    </location>
</feature>
<reference evidence="8" key="1">
    <citation type="journal article" date="2014" name="Int. J. Syst. Evol. Microbiol.">
        <title>Complete genome sequence of Corynebacterium casei LMG S-19264T (=DSM 44701T), isolated from a smear-ripened cheese.</title>
        <authorList>
            <consortium name="US DOE Joint Genome Institute (JGI-PGF)"/>
            <person name="Walter F."/>
            <person name="Albersmeier A."/>
            <person name="Kalinowski J."/>
            <person name="Ruckert C."/>
        </authorList>
    </citation>
    <scope>NUCLEOTIDE SEQUENCE</scope>
    <source>
        <strain evidence="8">CGMCC 4.7201</strain>
    </source>
</reference>
<name>A0A917ZZV2_9ACTN</name>
<comment type="subcellular location">
    <subcellularLocation>
        <location evidence="1">Cell membrane</location>
        <topology evidence="1">Multi-pass membrane protein</topology>
    </subcellularLocation>
</comment>
<evidence type="ECO:0000256" key="3">
    <source>
        <dbReference type="ARBA" id="ARBA00022475"/>
    </source>
</evidence>
<evidence type="ECO:0008006" key="10">
    <source>
        <dbReference type="Google" id="ProtNLM"/>
    </source>
</evidence>
<comment type="caution">
    <text evidence="8">The sequence shown here is derived from an EMBL/GenBank/DDBJ whole genome shotgun (WGS) entry which is preliminary data.</text>
</comment>
<sequence length="175" mass="17690">MANSSPTLTAAPHSAPPHAYDAGLLVLRLVLGLTIAAHGSQKLFGWFDGGGIDGTGQFFSSLGYPSGRTMAVIAGLSESLGGLGLVLGLLTPLAGAAVAGTMINVVWIEKGHGLVGGYEFPLLILAGAAALALAGPGRFAVDRMLPFLRAHRLLHGGAALALAAVFALSTLLLRN</sequence>
<keyword evidence="9" id="KW-1185">Reference proteome</keyword>
<dbReference type="GO" id="GO:0005886">
    <property type="term" value="C:plasma membrane"/>
    <property type="evidence" value="ECO:0007669"/>
    <property type="project" value="UniProtKB-SubCell"/>
</dbReference>
<protein>
    <recommendedName>
        <fullName evidence="10">DoxX family protein</fullName>
    </recommendedName>
</protein>
<feature type="transmembrane region" description="Helical" evidence="7">
    <location>
        <begin position="120"/>
        <end position="141"/>
    </location>
</feature>
<keyword evidence="6 7" id="KW-0472">Membrane</keyword>
<dbReference type="InterPro" id="IPR051907">
    <property type="entry name" value="DoxX-like_oxidoreductase"/>
</dbReference>
<keyword evidence="5 7" id="KW-1133">Transmembrane helix</keyword>
<keyword evidence="4 7" id="KW-0812">Transmembrane</keyword>
<dbReference type="AlphaFoldDB" id="A0A917ZZV2"/>
<feature type="transmembrane region" description="Helical" evidence="7">
    <location>
        <begin position="153"/>
        <end position="173"/>
    </location>
</feature>
<evidence type="ECO:0000256" key="5">
    <source>
        <dbReference type="ARBA" id="ARBA00022989"/>
    </source>
</evidence>
<dbReference type="Proteomes" id="UP000641932">
    <property type="component" value="Unassembled WGS sequence"/>
</dbReference>
<evidence type="ECO:0000256" key="2">
    <source>
        <dbReference type="ARBA" id="ARBA00006679"/>
    </source>
</evidence>
<evidence type="ECO:0000313" key="9">
    <source>
        <dbReference type="Proteomes" id="UP000641932"/>
    </source>
</evidence>
<dbReference type="InterPro" id="IPR032808">
    <property type="entry name" value="DoxX"/>
</dbReference>
<comment type="similarity">
    <text evidence="2">Belongs to the DoxX family.</text>
</comment>
<dbReference type="EMBL" id="BMMS01000059">
    <property type="protein sequence ID" value="GGP00534.1"/>
    <property type="molecule type" value="Genomic_DNA"/>
</dbReference>
<keyword evidence="3" id="KW-1003">Cell membrane</keyword>